<name>A0ABY7RZD2_9FLAO</name>
<organism evidence="2 3">
    <name type="scientific">Psychroserpens ponticola</name>
    <dbReference type="NCBI Taxonomy" id="2932268"/>
    <lineage>
        <taxon>Bacteria</taxon>
        <taxon>Pseudomonadati</taxon>
        <taxon>Bacteroidota</taxon>
        <taxon>Flavobacteriia</taxon>
        <taxon>Flavobacteriales</taxon>
        <taxon>Flavobacteriaceae</taxon>
        <taxon>Psychroserpens</taxon>
    </lineage>
</organism>
<accession>A0ABY7RZD2</accession>
<evidence type="ECO:0000313" key="2">
    <source>
        <dbReference type="EMBL" id="WCO02498.1"/>
    </source>
</evidence>
<dbReference type="EMBL" id="CP116221">
    <property type="protein sequence ID" value="WCO02498.1"/>
    <property type="molecule type" value="Genomic_DNA"/>
</dbReference>
<evidence type="ECO:0000313" key="3">
    <source>
        <dbReference type="Proteomes" id="UP001202717"/>
    </source>
</evidence>
<reference evidence="2 3" key="1">
    <citation type="submission" date="2023-01" db="EMBL/GenBank/DDBJ databases">
        <title>Psychroserpens ponticola sp. nov., isolated from seawater.</title>
        <authorList>
            <person name="Kristyanto S."/>
            <person name="Jung J."/>
            <person name="Kim J.M."/>
            <person name="Jeon C.O."/>
        </authorList>
    </citation>
    <scope>NUCLEOTIDE SEQUENCE [LARGE SCALE GENOMIC DNA]</scope>
    <source>
        <strain evidence="2 3">MSW6</strain>
    </source>
</reference>
<gene>
    <name evidence="2" type="ORF">MUN68_003155</name>
</gene>
<keyword evidence="3" id="KW-1185">Reference proteome</keyword>
<protein>
    <recommendedName>
        <fullName evidence="4">Adhesin domain-containing protein</fullName>
    </recommendedName>
</protein>
<dbReference type="Proteomes" id="UP001202717">
    <property type="component" value="Chromosome"/>
</dbReference>
<dbReference type="RefSeq" id="WP_249995267.1">
    <property type="nucleotide sequence ID" value="NZ_CP116221.1"/>
</dbReference>
<feature type="coiled-coil region" evidence="1">
    <location>
        <begin position="38"/>
        <end position="100"/>
    </location>
</feature>
<keyword evidence="1" id="KW-0175">Coiled coil</keyword>
<evidence type="ECO:0008006" key="4">
    <source>
        <dbReference type="Google" id="ProtNLM"/>
    </source>
</evidence>
<sequence length="489" mass="55937">MSKEIDVTKDVIIDLNTSYVEIEIDTWNKNTLEVEAFIEGEKLSKEELQDALKEWNLKVEGSGDYVKINSEGSHSSWSNLHSLNLDLEDLNLDLESLESLGDLNLFIAEMPEMPEMPMLPEMPEMAQIVMPELPELPELPDGVTNVSFDTEAYEKEGESYLNKWSKEFGKENEEAMKVWGKEMAKVDFSGYEKAMEKWGEKFGKDYEAKMAVWSEQIEEEFDEDWSRKMEVWQEKYGEKMEKRALILEKRMADREKEMEIRAKVMEKRHDERADLLEKRHEALERRNHSRSLFSSSHNVKKTIKIKMPKKAKLKMNVRHGELKMSSVINNMKADISHGVFVANHIDGSETSINVSYSPIDITTWSLGELNIKYVEDAHIQTVGGMMLNSISSDIVLGNLLDTAIIDGSFGDLTIANIADSFSNLNIILENSEALIALPQNEYSVYFKGNRSKLNNVMTSNKTIENYPNGKTMVKSIVLNAKYSDVVLKN</sequence>
<proteinExistence type="predicted"/>
<evidence type="ECO:0000256" key="1">
    <source>
        <dbReference type="SAM" id="Coils"/>
    </source>
</evidence>